<dbReference type="PANTHER" id="PTHR42718:SF9">
    <property type="entry name" value="MAJOR FACILITATOR SUPERFAMILY MULTIDRUG TRANSPORTER MFSC"/>
    <property type="match status" value="1"/>
</dbReference>
<dbReference type="EMBL" id="JANIIC010000030">
    <property type="protein sequence ID" value="MCQ8832226.1"/>
    <property type="molecule type" value="Genomic_DNA"/>
</dbReference>
<feature type="transmembrane region" description="Helical" evidence="7">
    <location>
        <begin position="404"/>
        <end position="429"/>
    </location>
</feature>
<dbReference type="Pfam" id="PF07690">
    <property type="entry name" value="MFS_1"/>
    <property type="match status" value="1"/>
</dbReference>
<organism evidence="9 10">
    <name type="scientific">Streptomyces malaysiensis subsp. samsunensis</name>
    <dbReference type="NCBI Taxonomy" id="459658"/>
    <lineage>
        <taxon>Bacteria</taxon>
        <taxon>Bacillati</taxon>
        <taxon>Actinomycetota</taxon>
        <taxon>Actinomycetes</taxon>
        <taxon>Kitasatosporales</taxon>
        <taxon>Streptomycetaceae</taxon>
        <taxon>Streptomyces</taxon>
        <taxon>Streptomyces violaceusniger group</taxon>
    </lineage>
</organism>
<evidence type="ECO:0000256" key="6">
    <source>
        <dbReference type="ARBA" id="ARBA00023251"/>
    </source>
</evidence>
<evidence type="ECO:0000256" key="1">
    <source>
        <dbReference type="ARBA" id="ARBA00004651"/>
    </source>
</evidence>
<feature type="transmembrane region" description="Helical" evidence="7">
    <location>
        <begin position="275"/>
        <end position="295"/>
    </location>
</feature>
<keyword evidence="4 7" id="KW-1133">Transmembrane helix</keyword>
<comment type="subcellular location">
    <subcellularLocation>
        <location evidence="1">Cell membrane</location>
        <topology evidence="1">Multi-pass membrane protein</topology>
    </subcellularLocation>
</comment>
<dbReference type="Proteomes" id="UP001142400">
    <property type="component" value="Unassembled WGS sequence"/>
</dbReference>
<dbReference type="InterPro" id="IPR036259">
    <property type="entry name" value="MFS_trans_sf"/>
</dbReference>
<feature type="transmembrane region" description="Helical" evidence="7">
    <location>
        <begin position="237"/>
        <end position="255"/>
    </location>
</feature>
<protein>
    <submittedName>
        <fullName evidence="9">MFS transporter</fullName>
    </submittedName>
</protein>
<feature type="transmembrane region" description="Helical" evidence="7">
    <location>
        <begin position="369"/>
        <end position="392"/>
    </location>
</feature>
<keyword evidence="2" id="KW-0813">Transport</keyword>
<feature type="transmembrane region" description="Helical" evidence="7">
    <location>
        <begin position="175"/>
        <end position="194"/>
    </location>
</feature>
<evidence type="ECO:0000313" key="10">
    <source>
        <dbReference type="Proteomes" id="UP001142400"/>
    </source>
</evidence>
<evidence type="ECO:0000256" key="3">
    <source>
        <dbReference type="ARBA" id="ARBA00022692"/>
    </source>
</evidence>
<keyword evidence="5 7" id="KW-0472">Membrane</keyword>
<dbReference type="InterPro" id="IPR011701">
    <property type="entry name" value="MFS"/>
</dbReference>
<keyword evidence="6" id="KW-0046">Antibiotic resistance</keyword>
<dbReference type="PROSITE" id="PS50850">
    <property type="entry name" value="MFS"/>
    <property type="match status" value="1"/>
</dbReference>
<name>A0A9X2RV92_STRMQ</name>
<accession>A0A9X2RV92</accession>
<evidence type="ECO:0000259" key="8">
    <source>
        <dbReference type="PROSITE" id="PS50850"/>
    </source>
</evidence>
<evidence type="ECO:0000256" key="5">
    <source>
        <dbReference type="ARBA" id="ARBA00023136"/>
    </source>
</evidence>
<feature type="transmembrane region" description="Helical" evidence="7">
    <location>
        <begin position="113"/>
        <end position="133"/>
    </location>
</feature>
<evidence type="ECO:0000313" key="9">
    <source>
        <dbReference type="EMBL" id="MCQ8832226.1"/>
    </source>
</evidence>
<dbReference type="GO" id="GO:0046677">
    <property type="term" value="P:response to antibiotic"/>
    <property type="evidence" value="ECO:0007669"/>
    <property type="project" value="UniProtKB-KW"/>
</dbReference>
<dbReference type="GO" id="GO:0022857">
    <property type="term" value="F:transmembrane transporter activity"/>
    <property type="evidence" value="ECO:0007669"/>
    <property type="project" value="InterPro"/>
</dbReference>
<feature type="transmembrane region" description="Helical" evidence="7">
    <location>
        <begin position="87"/>
        <end position="107"/>
    </location>
</feature>
<comment type="caution">
    <text evidence="9">The sequence shown here is derived from an EMBL/GenBank/DDBJ whole genome shotgun (WGS) entry which is preliminary data.</text>
</comment>
<feature type="transmembrane region" description="Helical" evidence="7">
    <location>
        <begin position="441"/>
        <end position="463"/>
    </location>
</feature>
<reference evidence="9" key="1">
    <citation type="submission" date="2022-06" db="EMBL/GenBank/DDBJ databases">
        <title>WGS of actinobacteria.</title>
        <authorList>
            <person name="Thawai C."/>
        </authorList>
    </citation>
    <scope>NUCLEOTIDE SEQUENCE</scope>
    <source>
        <strain evidence="9">DSM 42010</strain>
    </source>
</reference>
<feature type="domain" description="Major facilitator superfamily (MFS) profile" evidence="8">
    <location>
        <begin position="21"/>
        <end position="468"/>
    </location>
</feature>
<proteinExistence type="predicted"/>
<keyword evidence="10" id="KW-1185">Reference proteome</keyword>
<dbReference type="RefSeq" id="WP_257633075.1">
    <property type="nucleotide sequence ID" value="NZ_JANIIC010000030.1"/>
</dbReference>
<dbReference type="PANTHER" id="PTHR42718">
    <property type="entry name" value="MAJOR FACILITATOR SUPERFAMILY MULTIDRUG TRANSPORTER MFSC"/>
    <property type="match status" value="1"/>
</dbReference>
<dbReference type="GO" id="GO:0005886">
    <property type="term" value="C:plasma membrane"/>
    <property type="evidence" value="ECO:0007669"/>
    <property type="project" value="UniProtKB-SubCell"/>
</dbReference>
<feature type="transmembrane region" description="Helical" evidence="7">
    <location>
        <begin position="206"/>
        <end position="225"/>
    </location>
</feature>
<sequence length="478" mass="49259">MSAPPRTRSVFASTQKTPSPFALTAALVVAVTAYQLATTMVAPTLPVITKDLSLSPATTGLTQALFFLVAALIEVVVPISDRYGRRAMLVVCLALTALGHVLAATAASEQMFLAGRVMQGLSGVAFPLAFVTLHKNLSPIQFGRSVGIIAAVNLGITGVDTLAGSYLAESLGFRSIFWCMAAISVTALVLVHRIVPKDDAKSTMSIDWAGIVVLCLGIGALLFGLSQGGTLGWTSPTVLITGIGGIVAIGLFPLVEYRSRLPLVQTALLRSRDVWPLLVVVLLSMGGMFTTYSYLLPLIAQDHSSGYGLSPVTATLRFIVPAAAAAFICAPIAGRLAPRLGWRRITVSTLAVSAACMVVIAFFPQNQMLVAILVPVIGFCYFGATETAMNGLGVLLSPKNSPSFLPGIAGCCFALGVSVGTAAATAALSHNSTPTDGIGNGYLLALAAMAAMAVAAAAVSFLIPRPAASGVAATADHQ</sequence>
<feature type="transmembrane region" description="Helical" evidence="7">
    <location>
        <begin position="145"/>
        <end position="163"/>
    </location>
</feature>
<dbReference type="InterPro" id="IPR020846">
    <property type="entry name" value="MFS_dom"/>
</dbReference>
<feature type="transmembrane region" description="Helical" evidence="7">
    <location>
        <begin position="61"/>
        <end position="80"/>
    </location>
</feature>
<evidence type="ECO:0000256" key="2">
    <source>
        <dbReference type="ARBA" id="ARBA00022448"/>
    </source>
</evidence>
<dbReference type="SUPFAM" id="SSF103473">
    <property type="entry name" value="MFS general substrate transporter"/>
    <property type="match status" value="1"/>
</dbReference>
<dbReference type="Gene3D" id="1.20.1250.20">
    <property type="entry name" value="MFS general substrate transporter like domains"/>
    <property type="match status" value="2"/>
</dbReference>
<evidence type="ECO:0000256" key="7">
    <source>
        <dbReference type="SAM" id="Phobius"/>
    </source>
</evidence>
<evidence type="ECO:0000256" key="4">
    <source>
        <dbReference type="ARBA" id="ARBA00022989"/>
    </source>
</evidence>
<feature type="transmembrane region" description="Helical" evidence="7">
    <location>
        <begin position="345"/>
        <end position="363"/>
    </location>
</feature>
<feature type="transmembrane region" description="Helical" evidence="7">
    <location>
        <begin position="315"/>
        <end position="333"/>
    </location>
</feature>
<gene>
    <name evidence="9" type="ORF">NQU54_24990</name>
</gene>
<keyword evidence="3 7" id="KW-0812">Transmembrane</keyword>
<feature type="transmembrane region" description="Helical" evidence="7">
    <location>
        <begin position="21"/>
        <end position="41"/>
    </location>
</feature>
<dbReference type="AlphaFoldDB" id="A0A9X2RV92"/>